<reference evidence="7" key="1">
    <citation type="journal article" date="2011" name="MBio">
        <title>Novel metabolic attributes of the genus Cyanothece, comprising a group of unicellular nitrogen-fixing Cyanobacteria.</title>
        <authorList>
            <person name="Bandyopadhyay A."/>
            <person name="Elvitigala T."/>
            <person name="Welsh E."/>
            <person name="Stockel J."/>
            <person name="Liberton M."/>
            <person name="Min H."/>
            <person name="Sherman L.A."/>
            <person name="Pakrasi H.B."/>
        </authorList>
    </citation>
    <scope>NUCLEOTIDE SEQUENCE [LARGE SCALE GENOMIC DNA]</scope>
    <source>
        <strain evidence="7">PCC 7424</strain>
    </source>
</reference>
<gene>
    <name evidence="6" type="ordered locus">PCC7424_2132</name>
</gene>
<feature type="domain" description="HTH cro/C1-type" evidence="4">
    <location>
        <begin position="483"/>
        <end position="533"/>
    </location>
</feature>
<proteinExistence type="predicted"/>
<feature type="domain" description="4Fe-4S ferredoxin-type" evidence="5">
    <location>
        <begin position="1"/>
        <end position="29"/>
    </location>
</feature>
<keyword evidence="2" id="KW-0408">Iron</keyword>
<keyword evidence="3" id="KW-0411">Iron-sulfur</keyword>
<dbReference type="PROSITE" id="PS51379">
    <property type="entry name" value="4FE4S_FER_2"/>
    <property type="match status" value="1"/>
</dbReference>
<dbReference type="SUPFAM" id="SSF54862">
    <property type="entry name" value="4Fe-4S ferredoxins"/>
    <property type="match status" value="1"/>
</dbReference>
<dbReference type="Gene3D" id="1.10.260.40">
    <property type="entry name" value="lambda repressor-like DNA-binding domains"/>
    <property type="match status" value="1"/>
</dbReference>
<dbReference type="KEGG" id="cyc:PCC7424_2132"/>
<dbReference type="Pfam" id="PF01381">
    <property type="entry name" value="HTH_3"/>
    <property type="match status" value="1"/>
</dbReference>
<dbReference type="InterPro" id="IPR001387">
    <property type="entry name" value="Cro/C1-type_HTH"/>
</dbReference>
<dbReference type="GO" id="GO:0046872">
    <property type="term" value="F:metal ion binding"/>
    <property type="evidence" value="ECO:0007669"/>
    <property type="project" value="UniProtKB-KW"/>
</dbReference>
<dbReference type="eggNOG" id="COG1813">
    <property type="taxonomic scope" value="Bacteria"/>
</dbReference>
<name>B7KG88_GLOC7</name>
<dbReference type="OrthoDB" id="9800445at2"/>
<dbReference type="Gene3D" id="3.30.70.20">
    <property type="match status" value="1"/>
</dbReference>
<accession>B7KG88</accession>
<evidence type="ECO:0000313" key="6">
    <source>
        <dbReference type="EMBL" id="ACK70559.1"/>
    </source>
</evidence>
<evidence type="ECO:0000313" key="7">
    <source>
        <dbReference type="Proteomes" id="UP000002384"/>
    </source>
</evidence>
<dbReference type="InterPro" id="IPR017896">
    <property type="entry name" value="4Fe4S_Fe-S-bd"/>
</dbReference>
<dbReference type="HOGENOM" id="CLU_562394_0_0_3"/>
<dbReference type="RefSeq" id="WP_015954165.1">
    <property type="nucleotide sequence ID" value="NC_011729.1"/>
</dbReference>
<sequence length="533" mass="61460">MPYTIPDNCYSCGTCKPQCPTGAIHLDDGKYWIESGLCNDCNEYAGEPQCVVHCPISSPVPVQAKKGRYKALERVATNPDLFFNGKNNTFASSMVIWEACKLLTSTTILPWKTAVDGALSYQRPVKQGRGNLSFRLVENFDSDSLAQGNYVTSSNELETIDIRSACLHLIYAAYATTLEKPWEQEFVIDDQQLEKYLGLDKRKDLSKATKLTLLKTLAQQPCRITAAIDWPQQGKIKGFSVEEDFIWHLLEIKHHFQEDSNGCKHLIGLTFKIRAGLWAKYFLNKQGYKQRTVFYQYGILPKFLLNTVMSIWQQHQGAVRMILWLLFKAKMGRKQSIMVPTLMNIAYGKDKVTQAATQREQRKRLIQKFESNLEVLNSYELKPVFDPVTYFSEIQPLWARLVELPDDADDAIDFWINDGSQEQRLTDPAPRGKWNLLMQARILEFELPQEWDQQLAKFERKKQQRINKNPKSKISHRLSAEQILTARKRQGISQRELAQLIGKSQSWIRDLERGRFTAKPEDQLRLQKILNLS</sequence>
<dbReference type="eggNOG" id="COG1145">
    <property type="taxonomic scope" value="Bacteria"/>
</dbReference>
<dbReference type="EMBL" id="CP001291">
    <property type="protein sequence ID" value="ACK70559.1"/>
    <property type="molecule type" value="Genomic_DNA"/>
</dbReference>
<evidence type="ECO:0000259" key="4">
    <source>
        <dbReference type="PROSITE" id="PS50943"/>
    </source>
</evidence>
<dbReference type="CDD" id="cd00093">
    <property type="entry name" value="HTH_XRE"/>
    <property type="match status" value="1"/>
</dbReference>
<dbReference type="PROSITE" id="PS50943">
    <property type="entry name" value="HTH_CROC1"/>
    <property type="match status" value="1"/>
</dbReference>
<dbReference type="SUPFAM" id="SSF47413">
    <property type="entry name" value="lambda repressor-like DNA-binding domains"/>
    <property type="match status" value="1"/>
</dbReference>
<dbReference type="Proteomes" id="UP000002384">
    <property type="component" value="Chromosome"/>
</dbReference>
<evidence type="ECO:0000256" key="3">
    <source>
        <dbReference type="ARBA" id="ARBA00023014"/>
    </source>
</evidence>
<keyword evidence="7" id="KW-1185">Reference proteome</keyword>
<dbReference type="SMART" id="SM00530">
    <property type="entry name" value="HTH_XRE"/>
    <property type="match status" value="1"/>
</dbReference>
<evidence type="ECO:0000256" key="1">
    <source>
        <dbReference type="ARBA" id="ARBA00022723"/>
    </source>
</evidence>
<protein>
    <submittedName>
        <fullName evidence="6">Transcriptional regulator, XRE family</fullName>
    </submittedName>
</protein>
<dbReference type="InterPro" id="IPR017900">
    <property type="entry name" value="4Fe4S_Fe_S_CS"/>
</dbReference>
<dbReference type="GO" id="GO:0003677">
    <property type="term" value="F:DNA binding"/>
    <property type="evidence" value="ECO:0007669"/>
    <property type="project" value="InterPro"/>
</dbReference>
<dbReference type="Pfam" id="PF00037">
    <property type="entry name" value="Fer4"/>
    <property type="match status" value="1"/>
</dbReference>
<dbReference type="AlphaFoldDB" id="B7KG88"/>
<dbReference type="GO" id="GO:0051536">
    <property type="term" value="F:iron-sulfur cluster binding"/>
    <property type="evidence" value="ECO:0007669"/>
    <property type="project" value="UniProtKB-KW"/>
</dbReference>
<organism evidence="6 7">
    <name type="scientific">Gloeothece citriformis (strain PCC 7424)</name>
    <name type="common">Cyanothece sp. (strain PCC 7424)</name>
    <dbReference type="NCBI Taxonomy" id="65393"/>
    <lineage>
        <taxon>Bacteria</taxon>
        <taxon>Bacillati</taxon>
        <taxon>Cyanobacteriota</taxon>
        <taxon>Cyanophyceae</taxon>
        <taxon>Oscillatoriophycideae</taxon>
        <taxon>Chroococcales</taxon>
        <taxon>Aphanothecaceae</taxon>
        <taxon>Gloeothece</taxon>
        <taxon>Gloeothece citriformis</taxon>
    </lineage>
</organism>
<dbReference type="InterPro" id="IPR010982">
    <property type="entry name" value="Lambda_DNA-bd_dom_sf"/>
</dbReference>
<keyword evidence="1" id="KW-0479">Metal-binding</keyword>
<dbReference type="STRING" id="65393.PCC7424_2132"/>
<evidence type="ECO:0000259" key="5">
    <source>
        <dbReference type="PROSITE" id="PS51379"/>
    </source>
</evidence>
<evidence type="ECO:0000256" key="2">
    <source>
        <dbReference type="ARBA" id="ARBA00023004"/>
    </source>
</evidence>
<dbReference type="PROSITE" id="PS00198">
    <property type="entry name" value="4FE4S_FER_1"/>
    <property type="match status" value="1"/>
</dbReference>